<dbReference type="CDD" id="cd00093">
    <property type="entry name" value="HTH_XRE"/>
    <property type="match status" value="1"/>
</dbReference>
<dbReference type="Gene3D" id="3.30.450.180">
    <property type="match status" value="1"/>
</dbReference>
<keyword evidence="2" id="KW-0238">DNA-binding</keyword>
<dbReference type="Pfam" id="PF17765">
    <property type="entry name" value="MLTR_LBD"/>
    <property type="match status" value="1"/>
</dbReference>
<gene>
    <name evidence="2" type="ORF">UG56_004590</name>
</gene>
<dbReference type="PANTHER" id="PTHR35010">
    <property type="entry name" value="BLL4672 PROTEIN-RELATED"/>
    <property type="match status" value="1"/>
</dbReference>
<dbReference type="AlphaFoldDB" id="A0A1J4NBH1"/>
<dbReference type="GO" id="GO:0003677">
    <property type="term" value="F:DNA binding"/>
    <property type="evidence" value="ECO:0007669"/>
    <property type="project" value="UniProtKB-KW"/>
</dbReference>
<keyword evidence="3" id="KW-1185">Reference proteome</keyword>
<dbReference type="Proteomes" id="UP000033772">
    <property type="component" value="Unassembled WGS sequence"/>
</dbReference>
<reference evidence="2" key="1">
    <citation type="submission" date="2016-10" db="EMBL/GenBank/DDBJ databases">
        <title>Draft Genome Sequence of Nocardioides luteus Strain BAFB, an Alkane-Degrading Bacterium Isolated from JP-7 Polluted Soil.</title>
        <authorList>
            <person name="Brown L."/>
            <person name="Ruiz O.N."/>
            <person name="Gunasekera T."/>
        </authorList>
    </citation>
    <scope>NUCLEOTIDE SEQUENCE [LARGE SCALE GENOMIC DNA]</scope>
    <source>
        <strain evidence="2">BAFB</strain>
    </source>
</reference>
<dbReference type="InterPro" id="IPR041413">
    <property type="entry name" value="MLTR_LBD"/>
</dbReference>
<accession>A0A1J4NBH1</accession>
<comment type="caution">
    <text evidence="2">The sequence shown here is derived from an EMBL/GenBank/DDBJ whole genome shotgun (WGS) entry which is preliminary data.</text>
</comment>
<dbReference type="STRING" id="1844.UG56_004590"/>
<dbReference type="SUPFAM" id="SSF47413">
    <property type="entry name" value="lambda repressor-like DNA-binding domains"/>
    <property type="match status" value="1"/>
</dbReference>
<dbReference type="OrthoDB" id="3212310at2"/>
<dbReference type="InterPro" id="IPR010982">
    <property type="entry name" value="Lambda_DNA-bd_dom_sf"/>
</dbReference>
<organism evidence="2 3">
    <name type="scientific">Nocardioides luteus</name>
    <dbReference type="NCBI Taxonomy" id="1844"/>
    <lineage>
        <taxon>Bacteria</taxon>
        <taxon>Bacillati</taxon>
        <taxon>Actinomycetota</taxon>
        <taxon>Actinomycetes</taxon>
        <taxon>Propionibacteriales</taxon>
        <taxon>Nocardioidaceae</taxon>
        <taxon>Nocardioides</taxon>
    </lineage>
</organism>
<dbReference type="InterPro" id="IPR001387">
    <property type="entry name" value="Cro/C1-type_HTH"/>
</dbReference>
<protein>
    <submittedName>
        <fullName evidence="2">DNA-binding protein</fullName>
    </submittedName>
</protein>
<evidence type="ECO:0000313" key="3">
    <source>
        <dbReference type="Proteomes" id="UP000033772"/>
    </source>
</evidence>
<evidence type="ECO:0000259" key="1">
    <source>
        <dbReference type="SMART" id="SM00530"/>
    </source>
</evidence>
<evidence type="ECO:0000313" key="2">
    <source>
        <dbReference type="EMBL" id="OIJ27984.1"/>
    </source>
</evidence>
<dbReference type="EMBL" id="JZDQ02000005">
    <property type="protein sequence ID" value="OIJ27984.1"/>
    <property type="molecule type" value="Genomic_DNA"/>
</dbReference>
<dbReference type="Gene3D" id="1.10.260.40">
    <property type="entry name" value="lambda repressor-like DNA-binding domains"/>
    <property type="match status" value="1"/>
</dbReference>
<feature type="domain" description="HTH cro/C1-type" evidence="1">
    <location>
        <begin position="54"/>
        <end position="127"/>
    </location>
</feature>
<sequence length="316" mass="35391">MSFLVPRDLSGDTTIVTNHEGANQMQRMLVAGSPGLGTMEVVTTVDLRRELGDFLRSRRERRRPEDVGLRVSGRRRTPGLRREEVATLSAVSVTWYTWLEQGRADVRASRQVLSSIAEVLGLDDLETQHLFQLSGELPPRRAERSDAGRYQRLLDHLDPNPAFVVDRHFFIVAWNRGAELLFPGLDQLADSERNVIWQTFTSPQVRAMSESWEAEAAEAVAFFRSQTAVDMADPEVAKLVADLESVSDEFRTLWGRRDLAAIGSHTRVVRHPSLGRVELELTKMRTVDDELTLVAYLAPPGSEVLGALADAVRHTP</sequence>
<proteinExistence type="predicted"/>
<dbReference type="SMART" id="SM00530">
    <property type="entry name" value="HTH_XRE"/>
    <property type="match status" value="1"/>
</dbReference>
<name>A0A1J4NBH1_9ACTN</name>
<dbReference type="Pfam" id="PF13560">
    <property type="entry name" value="HTH_31"/>
    <property type="match status" value="1"/>
</dbReference>